<proteinExistence type="predicted"/>
<dbReference type="GeneID" id="4357476"/>
<feature type="transmembrane region" description="Helical" evidence="1">
    <location>
        <begin position="20"/>
        <end position="38"/>
    </location>
</feature>
<dbReference type="AlphaFoldDB" id="Q4GYH5"/>
<dbReference type="RefSeq" id="XP_001219096.1">
    <property type="nucleotide sequence ID" value="XM_001219095.1"/>
</dbReference>
<dbReference type="GO" id="GO:0097014">
    <property type="term" value="C:ciliary plasm"/>
    <property type="evidence" value="ECO:0000314"/>
    <property type="project" value="GeneDB"/>
</dbReference>
<dbReference type="GO" id="GO:0010608">
    <property type="term" value="P:post-transcriptional regulation of gene expression"/>
    <property type="evidence" value="ECO:0000314"/>
    <property type="project" value="GeneDB"/>
</dbReference>
<evidence type="ECO:0000256" key="1">
    <source>
        <dbReference type="SAM" id="Phobius"/>
    </source>
</evidence>
<dbReference type="KEGG" id="tbr:TB927.1.4020"/>
<dbReference type="InParanoid" id="Q4GYH5"/>
<keyword evidence="1" id="KW-1133">Transmembrane helix</keyword>
<gene>
    <name evidence="2" type="ORF">TB927.1.4020</name>
</gene>
<protein>
    <submittedName>
        <fullName evidence="2">Uncharacterized protein</fullName>
    </submittedName>
</protein>
<dbReference type="EMBL" id="AL929603">
    <property type="protein sequence ID" value="CAJ16609.1"/>
    <property type="molecule type" value="Genomic_DNA"/>
</dbReference>
<evidence type="ECO:0000313" key="2">
    <source>
        <dbReference type="EMBL" id="CAJ16609.1"/>
    </source>
</evidence>
<feature type="transmembrane region" description="Helical" evidence="1">
    <location>
        <begin position="157"/>
        <end position="176"/>
    </location>
</feature>
<keyword evidence="3" id="KW-1185">Reference proteome</keyword>
<dbReference type="PaxDb" id="5691-CAJ16609"/>
<feature type="transmembrane region" description="Helical" evidence="1">
    <location>
        <begin position="127"/>
        <end position="145"/>
    </location>
</feature>
<organism evidence="2 3">
    <name type="scientific">Trypanosoma brucei brucei (strain 927/4 GUTat10.1)</name>
    <dbReference type="NCBI Taxonomy" id="185431"/>
    <lineage>
        <taxon>Eukaryota</taxon>
        <taxon>Discoba</taxon>
        <taxon>Euglenozoa</taxon>
        <taxon>Kinetoplastea</taxon>
        <taxon>Metakinetoplastina</taxon>
        <taxon>Trypanosomatida</taxon>
        <taxon>Trypanosomatidae</taxon>
        <taxon>Trypanosoma</taxon>
    </lineage>
</organism>
<keyword evidence="1" id="KW-0812">Transmembrane</keyword>
<name>Q4GYH5_TRYB2</name>
<dbReference type="GO" id="GO:0005737">
    <property type="term" value="C:cytoplasm"/>
    <property type="evidence" value="ECO:0000314"/>
    <property type="project" value="GeneDB"/>
</dbReference>
<dbReference type="Proteomes" id="UP000008524">
    <property type="component" value="Chromosome 1"/>
</dbReference>
<dbReference type="GO" id="GO:0031981">
    <property type="term" value="C:nuclear lumen"/>
    <property type="evidence" value="ECO:0000314"/>
    <property type="project" value="GeneDB"/>
</dbReference>
<keyword evidence="1" id="KW-0472">Membrane</keyword>
<reference evidence="2 3" key="1">
    <citation type="journal article" date="2003" name="Nucleic Acids Res.">
        <title>The DNA sequence of chromosome I of an African trypanosome: gene content, chromosome organisation, recombination and polymorphism.</title>
        <authorList>
            <person name="Hall N."/>
            <person name="Berriman M."/>
            <person name="Lennard N.J."/>
            <person name="Harris B.R."/>
            <person name="Hertz-Fowler C."/>
            <person name="Bart-Delabesse E.N."/>
            <person name="Gerrare C.S."/>
            <person name="Atkin R.J."/>
            <person name="Barron A.J."/>
            <person name="Bowman S."/>
            <person name="Bray-Allen S.P."/>
            <person name="Bringaud F."/>
            <person name="Clark L.N."/>
            <person name="Corton C.H."/>
            <person name="Cronin A."/>
            <person name="Davies R."/>
            <person name="Doggett J."/>
            <person name="Fraser A."/>
            <person name="Gruter E."/>
            <person name="Hall S."/>
            <person name="Harper A.D."/>
            <person name="Kay M.P."/>
            <person name="Leech V."/>
            <person name="Mayes R."/>
            <person name="Price C."/>
            <person name="Quail M.A."/>
            <person name="Rabbinowitch E."/>
            <person name="Reitter C."/>
            <person name="Rutherford K."/>
            <person name="Sasse J."/>
            <person name="Sharp S."/>
            <person name="Shownkeen R."/>
            <person name="Macleod A."/>
            <person name="Taylor S."/>
            <person name="Tweedie A."/>
            <person name="Turner C.M.R."/>
            <person name="Tait A."/>
            <person name="Gull K."/>
            <person name="Barrell B."/>
            <person name="Melville S.E."/>
        </authorList>
    </citation>
    <scope>NUCLEOTIDE SEQUENCE [LARGE SCALE GENOMIC DNA]</scope>
    <source>
        <strain evidence="2 3">927/4 GUTat10.1</strain>
    </source>
</reference>
<sequence>MHFIILMCSRLLFTHFPLRVSLHVCVFFILLFCFASFYSRMHFSLVLLSVSSVLVSELLLLPPSLPFSFLPSLLPSLRFYFNSLFAFTPIFVYFPLPIFFSFFFFSLFYIVGPLPVATVTVGPSPPLSSSSHFFFLFILLCICTSKRASRIFFEHVPSLRVLSVCLYEFFFFLSGLEV</sequence>
<dbReference type="VEuPathDB" id="TriTrypDB:Tb927.1.4020"/>
<accession>Q4GYH5</accession>
<reference evidence="3" key="2">
    <citation type="journal article" date="2005" name="Science">
        <title>The genome of the African trypanosome Trypanosoma brucei.</title>
        <authorList>
            <person name="Berriman M."/>
            <person name="Ghedin E."/>
            <person name="Hertz-Fowler C."/>
            <person name="Blandin G."/>
            <person name="Renauld H."/>
            <person name="Bartholomeu D.C."/>
            <person name="Lennard N.J."/>
            <person name="Caler E."/>
            <person name="Hamlin N.E."/>
            <person name="Haas B."/>
            <person name="Bohme U."/>
            <person name="Hannick L."/>
            <person name="Aslett M.A."/>
            <person name="Shallom J."/>
            <person name="Marcello L."/>
            <person name="Hou L."/>
            <person name="Wickstead B."/>
            <person name="Alsmark U.C."/>
            <person name="Arrowsmith C."/>
            <person name="Atkin R.J."/>
            <person name="Barron A.J."/>
            <person name="Bringaud F."/>
            <person name="Brooks K."/>
            <person name="Carrington M."/>
            <person name="Cherevach I."/>
            <person name="Chillingworth T.J."/>
            <person name="Churcher C."/>
            <person name="Clark L.N."/>
            <person name="Corton C.H."/>
            <person name="Cronin A."/>
            <person name="Davies R.M."/>
            <person name="Doggett J."/>
            <person name="Djikeng A."/>
            <person name="Feldblyum T."/>
            <person name="Field M.C."/>
            <person name="Fraser A."/>
            <person name="Goodhead I."/>
            <person name="Hance Z."/>
            <person name="Harper D."/>
            <person name="Harris B.R."/>
            <person name="Hauser H."/>
            <person name="Hostetler J."/>
            <person name="Ivens A."/>
            <person name="Jagels K."/>
            <person name="Johnson D."/>
            <person name="Johnson J."/>
            <person name="Jones K."/>
            <person name="Kerhornou A.X."/>
            <person name="Koo H."/>
            <person name="Larke N."/>
            <person name="Landfear S."/>
            <person name="Larkin C."/>
            <person name="Leech V."/>
            <person name="Line A."/>
            <person name="Lord A."/>
            <person name="Macleod A."/>
            <person name="Mooney P.J."/>
            <person name="Moule S."/>
            <person name="Martin D.M."/>
            <person name="Morgan G.W."/>
            <person name="Mungall K."/>
            <person name="Norbertczak H."/>
            <person name="Ormond D."/>
            <person name="Pai G."/>
            <person name="Peacock C.S."/>
            <person name="Peterson J."/>
            <person name="Quail M.A."/>
            <person name="Rabbinowitsch E."/>
            <person name="Rajandream M.A."/>
            <person name="Reitter C."/>
            <person name="Salzberg S.L."/>
            <person name="Sanders M."/>
            <person name="Schobel S."/>
            <person name="Sharp S."/>
            <person name="Simmonds M."/>
            <person name="Simpson A.J."/>
            <person name="Tallon L."/>
            <person name="Turner C.M."/>
            <person name="Tait A."/>
            <person name="Tivey A.R."/>
            <person name="Van Aken S."/>
            <person name="Walker D."/>
            <person name="Wanless D."/>
            <person name="Wang S."/>
            <person name="White B."/>
            <person name="White O."/>
            <person name="Whitehead S."/>
            <person name="Woodward J."/>
            <person name="Wortman J."/>
            <person name="Adams M.D."/>
            <person name="Embley T.M."/>
            <person name="Gull K."/>
            <person name="Ullu E."/>
            <person name="Barry J.D."/>
            <person name="Fairlamb A.H."/>
            <person name="Opperdoes F."/>
            <person name="Barrell B.G."/>
            <person name="Donelson J.E."/>
            <person name="Hall N."/>
            <person name="Fraser C.M."/>
            <person name="Melville S.E."/>
            <person name="El-Sayed N.M."/>
        </authorList>
    </citation>
    <scope>NUCLEOTIDE SEQUENCE [LARGE SCALE GENOMIC DNA]</scope>
    <source>
        <strain evidence="3">927/4 GUTat10.1</strain>
    </source>
</reference>
<evidence type="ECO:0000313" key="3">
    <source>
        <dbReference type="Proteomes" id="UP000008524"/>
    </source>
</evidence>